<dbReference type="Pfam" id="PF00005">
    <property type="entry name" value="ABC_tran"/>
    <property type="match status" value="1"/>
</dbReference>
<dbReference type="GO" id="GO:0005524">
    <property type="term" value="F:ATP binding"/>
    <property type="evidence" value="ECO:0007669"/>
    <property type="project" value="UniProtKB-KW"/>
</dbReference>
<feature type="region of interest" description="Disordered" evidence="9">
    <location>
        <begin position="263"/>
        <end position="284"/>
    </location>
</feature>
<feature type="region of interest" description="Disordered" evidence="9">
    <location>
        <begin position="52"/>
        <end position="72"/>
    </location>
</feature>
<evidence type="ECO:0000256" key="7">
    <source>
        <dbReference type="ARBA" id="ARBA00023136"/>
    </source>
</evidence>
<feature type="transmembrane region" description="Helical" evidence="10">
    <location>
        <begin position="554"/>
        <end position="571"/>
    </location>
</feature>
<keyword evidence="7 10" id="KW-0472">Membrane</keyword>
<proteinExistence type="inferred from homology"/>
<dbReference type="AlphaFoldDB" id="A0AA39QTG9"/>
<dbReference type="GO" id="GO:0140359">
    <property type="term" value="F:ABC-type transporter activity"/>
    <property type="evidence" value="ECO:0007669"/>
    <property type="project" value="InterPro"/>
</dbReference>
<dbReference type="InterPro" id="IPR027417">
    <property type="entry name" value="P-loop_NTPase"/>
</dbReference>
<evidence type="ECO:0000256" key="3">
    <source>
        <dbReference type="ARBA" id="ARBA00022692"/>
    </source>
</evidence>
<dbReference type="FunFam" id="1.20.1560.10:FF:000050">
    <property type="entry name" value="Vacuolar ABC heavy metal transporter (Hmt1)"/>
    <property type="match status" value="1"/>
</dbReference>
<keyword evidence="5" id="KW-0067">ATP-binding</keyword>
<dbReference type="GO" id="GO:0000041">
    <property type="term" value="P:transition metal ion transport"/>
    <property type="evidence" value="ECO:0007669"/>
    <property type="project" value="UniProtKB-ARBA"/>
</dbReference>
<feature type="transmembrane region" description="Helical" evidence="10">
    <location>
        <begin position="157"/>
        <end position="177"/>
    </location>
</feature>
<feature type="domain" description="ABC transporter" evidence="11">
    <location>
        <begin position="641"/>
        <end position="875"/>
    </location>
</feature>
<keyword evidence="14" id="KW-1185">Reference proteome</keyword>
<evidence type="ECO:0000259" key="11">
    <source>
        <dbReference type="PROSITE" id="PS50893"/>
    </source>
</evidence>
<dbReference type="CDD" id="cd18583">
    <property type="entry name" value="ABC_6TM_HMT1"/>
    <property type="match status" value="1"/>
</dbReference>
<dbReference type="CDD" id="cd03253">
    <property type="entry name" value="ABCC_ATM1_transporter"/>
    <property type="match status" value="1"/>
</dbReference>
<evidence type="ECO:0000256" key="1">
    <source>
        <dbReference type="ARBA" id="ARBA00004141"/>
    </source>
</evidence>
<accession>A0AA39QTG9</accession>
<keyword evidence="6 10" id="KW-1133">Transmembrane helix</keyword>
<keyword evidence="2" id="KW-0813">Transport</keyword>
<keyword evidence="4" id="KW-0547">Nucleotide-binding</keyword>
<dbReference type="SUPFAM" id="SSF90123">
    <property type="entry name" value="ABC transporter transmembrane region"/>
    <property type="match status" value="1"/>
</dbReference>
<dbReference type="InterPro" id="IPR036640">
    <property type="entry name" value="ABC1_TM_sf"/>
</dbReference>
<feature type="domain" description="ABC transmembrane type-1" evidence="12">
    <location>
        <begin position="320"/>
        <end position="607"/>
    </location>
</feature>
<name>A0AA39QTG9_9LECA</name>
<dbReference type="PROSITE" id="PS50929">
    <property type="entry name" value="ABC_TM1F"/>
    <property type="match status" value="1"/>
</dbReference>
<dbReference type="EMBL" id="JAFEKC020000019">
    <property type="protein sequence ID" value="KAK0508870.1"/>
    <property type="molecule type" value="Genomic_DNA"/>
</dbReference>
<evidence type="ECO:0000259" key="12">
    <source>
        <dbReference type="PROSITE" id="PS50929"/>
    </source>
</evidence>
<evidence type="ECO:0000256" key="6">
    <source>
        <dbReference type="ARBA" id="ARBA00022989"/>
    </source>
</evidence>
<reference evidence="13" key="1">
    <citation type="submission" date="2023-03" db="EMBL/GenBank/DDBJ databases">
        <title>Complete genome of Cladonia borealis.</title>
        <authorList>
            <person name="Park H."/>
        </authorList>
    </citation>
    <scope>NUCLEOTIDE SEQUENCE</scope>
    <source>
        <strain evidence="13">ANT050790</strain>
    </source>
</reference>
<comment type="subcellular location">
    <subcellularLocation>
        <location evidence="1">Membrane</location>
        <topology evidence="1">Multi-pass membrane protein</topology>
    </subcellularLocation>
</comment>
<comment type="similarity">
    <text evidence="8">Belongs to the ABC transporter superfamily. ABCB family. Heavy Metal importer (TC 3.A.1.210) subfamily.</text>
</comment>
<dbReference type="SUPFAM" id="SSF52540">
    <property type="entry name" value="P-loop containing nucleoside triphosphate hydrolases"/>
    <property type="match status" value="1"/>
</dbReference>
<dbReference type="InterPro" id="IPR039421">
    <property type="entry name" value="Type_1_exporter"/>
</dbReference>
<feature type="region of interest" description="Disordered" evidence="9">
    <location>
        <begin position="888"/>
        <end position="936"/>
    </location>
</feature>
<keyword evidence="3 10" id="KW-0812">Transmembrane</keyword>
<dbReference type="PANTHER" id="PTHR24221">
    <property type="entry name" value="ATP-BINDING CASSETTE SUB-FAMILY B"/>
    <property type="match status" value="1"/>
</dbReference>
<dbReference type="InterPro" id="IPR017871">
    <property type="entry name" value="ABC_transporter-like_CS"/>
</dbReference>
<feature type="transmembrane region" description="Helical" evidence="10">
    <location>
        <begin position="210"/>
        <end position="231"/>
    </location>
</feature>
<dbReference type="GO" id="GO:0005774">
    <property type="term" value="C:vacuolar membrane"/>
    <property type="evidence" value="ECO:0007669"/>
    <property type="project" value="TreeGrafter"/>
</dbReference>
<dbReference type="Pfam" id="PF00664">
    <property type="entry name" value="ABC_membrane"/>
    <property type="match status" value="1"/>
</dbReference>
<dbReference type="PROSITE" id="PS00211">
    <property type="entry name" value="ABC_TRANSPORTER_1"/>
    <property type="match status" value="1"/>
</dbReference>
<feature type="transmembrane region" description="Helical" evidence="10">
    <location>
        <begin position="22"/>
        <end position="42"/>
    </location>
</feature>
<dbReference type="SMART" id="SM00382">
    <property type="entry name" value="AAA"/>
    <property type="match status" value="1"/>
</dbReference>
<protein>
    <recommendedName>
        <fullName evidence="15">Heavy metal tolerance protein</fullName>
    </recommendedName>
</protein>
<evidence type="ECO:0000256" key="4">
    <source>
        <dbReference type="ARBA" id="ARBA00022741"/>
    </source>
</evidence>
<evidence type="ECO:0000256" key="9">
    <source>
        <dbReference type="SAM" id="MobiDB-lite"/>
    </source>
</evidence>
<evidence type="ECO:0000256" key="8">
    <source>
        <dbReference type="ARBA" id="ARBA00024363"/>
    </source>
</evidence>
<dbReference type="Proteomes" id="UP001166286">
    <property type="component" value="Unassembled WGS sequence"/>
</dbReference>
<evidence type="ECO:0000256" key="2">
    <source>
        <dbReference type="ARBA" id="ARBA00022448"/>
    </source>
</evidence>
<dbReference type="PROSITE" id="PS50893">
    <property type="entry name" value="ABC_TRANSPORTER_2"/>
    <property type="match status" value="1"/>
</dbReference>
<comment type="caution">
    <text evidence="13">The sequence shown here is derived from an EMBL/GenBank/DDBJ whole genome shotgun (WGS) entry which is preliminary data.</text>
</comment>
<dbReference type="PANTHER" id="PTHR24221:SF651">
    <property type="entry name" value="HEAVY METAL TOLERANCE PROTEIN"/>
    <property type="match status" value="1"/>
</dbReference>
<feature type="compositionally biased region" description="Basic and acidic residues" evidence="9">
    <location>
        <begin position="888"/>
        <end position="907"/>
    </location>
</feature>
<dbReference type="Gene3D" id="1.20.1560.10">
    <property type="entry name" value="ABC transporter type 1, transmembrane domain"/>
    <property type="match status" value="1"/>
</dbReference>
<feature type="transmembrane region" description="Helical" evidence="10">
    <location>
        <begin position="438"/>
        <end position="458"/>
    </location>
</feature>
<evidence type="ECO:0000256" key="10">
    <source>
        <dbReference type="SAM" id="Phobius"/>
    </source>
</evidence>
<evidence type="ECO:0000313" key="13">
    <source>
        <dbReference type="EMBL" id="KAK0508870.1"/>
    </source>
</evidence>
<organism evidence="13 14">
    <name type="scientific">Cladonia borealis</name>
    <dbReference type="NCBI Taxonomy" id="184061"/>
    <lineage>
        <taxon>Eukaryota</taxon>
        <taxon>Fungi</taxon>
        <taxon>Dikarya</taxon>
        <taxon>Ascomycota</taxon>
        <taxon>Pezizomycotina</taxon>
        <taxon>Lecanoromycetes</taxon>
        <taxon>OSLEUM clade</taxon>
        <taxon>Lecanoromycetidae</taxon>
        <taxon>Lecanorales</taxon>
        <taxon>Lecanorineae</taxon>
        <taxon>Cladoniaceae</taxon>
        <taxon>Cladonia</taxon>
    </lineage>
</organism>
<dbReference type="InterPro" id="IPR003593">
    <property type="entry name" value="AAA+_ATPase"/>
</dbReference>
<dbReference type="Gene3D" id="3.40.50.300">
    <property type="entry name" value="P-loop containing nucleotide triphosphate hydrolases"/>
    <property type="match status" value="1"/>
</dbReference>
<feature type="transmembrane region" description="Helical" evidence="10">
    <location>
        <begin position="92"/>
        <end position="114"/>
    </location>
</feature>
<dbReference type="InterPro" id="IPR003439">
    <property type="entry name" value="ABC_transporter-like_ATP-bd"/>
</dbReference>
<evidence type="ECO:0000313" key="14">
    <source>
        <dbReference type="Proteomes" id="UP001166286"/>
    </source>
</evidence>
<feature type="transmembrane region" description="Helical" evidence="10">
    <location>
        <begin position="464"/>
        <end position="483"/>
    </location>
</feature>
<dbReference type="GO" id="GO:0016887">
    <property type="term" value="F:ATP hydrolysis activity"/>
    <property type="evidence" value="ECO:0007669"/>
    <property type="project" value="InterPro"/>
</dbReference>
<dbReference type="InterPro" id="IPR011527">
    <property type="entry name" value="ABC1_TM_dom"/>
</dbReference>
<feature type="transmembrane region" description="Helical" evidence="10">
    <location>
        <begin position="126"/>
        <end position="145"/>
    </location>
</feature>
<gene>
    <name evidence="13" type="ORF">JMJ35_008241</name>
</gene>
<dbReference type="FunFam" id="3.40.50.300:FF:000186">
    <property type="entry name" value="ATP-binding cassette sub-family B member 7, mitochondrial"/>
    <property type="match status" value="1"/>
</dbReference>
<evidence type="ECO:0000256" key="5">
    <source>
        <dbReference type="ARBA" id="ARBA00022840"/>
    </source>
</evidence>
<evidence type="ECO:0008006" key="15">
    <source>
        <dbReference type="Google" id="ProtNLM"/>
    </source>
</evidence>
<sequence>MAPPEPWVSNNTAQAILTYVHYAYPIVLLVLFLLAFTVHSVLTASKDDIVEPVPDQTGPGGKPLPRNISPSAKRGKQEVLDFSPARKLVFDWLSIGVILTFLGNTVTVIVHALLDKKHEWWCGQSAVIYLVASFFVYALFLISILDTKPSPTAAHCYTWIVGLILELVLFGASLAIYTSDHREPTAGKKSRGQLRHGITTWEAVEILLDLLRIVFLCALTAFYALFVTLRWSKARAARHRENGSSEETTGLLNGHARENANANGSAYGSTRSDKAEQDAPGWVRPDKVKSKSWWEYIRGYSLFFPYLWPAKSRRLQLVVIFCFAILMVQRYVNLMVPIQAGTITNTLSGESEDGPGAVWLQICLYILYRLLQGNNGLLGALRSVLWLPISQYSYKELSTASFEHVHSLSLDFHLGKKTGEVLSAMSKGSSINSFLEQITFQVLPMLIDLGVAIGYFLIKFDAYYALVVSVVTCVYLYLTVRLAQWRANIRRQMTNLDRRQDAVKNDSMMSYETVKYFNAETYEFNRYRNAVFDYQKAEYKVLFSLNIMNVSQNLVFTLGLMVTCFIAAYQVTTGQRKVGAFVTLLTYMAQLQQPLNFFGTFYRSIQSAMINSERMLELFKERPTVVDGPTAEDLPSCQGEIRFDEVKFSYDPRRPALDGLSFTCAPGTTTALVGESGGGKSTVFRLLFRFYNLNGGSIQVDGHDVKEITIDSLRRHIGVVPQDTVLFNEDIMYNLKYANPDASDEEVYAACRAASIHEKILDFPDGYSSRVGERGLKLSGGEKQRVAIARTILKNPRIILLDEATAALDTETEQHIQLALDKLSQGRTTLVIAHRLSTITTADQILVLNKGQVVERGTHEELLAMKGRYNSMWRKQIKVQQLSDKAERLRNEVRGEDSASQSEDERNAANQRGRASGALMTDSRDGESAELPPGHP</sequence>